<reference evidence="1" key="1">
    <citation type="submission" date="2019-05" db="EMBL/GenBank/DDBJ databases">
        <authorList>
            <person name="Piombo E."/>
        </authorList>
    </citation>
    <scope>NUCLEOTIDE SEQUENCE</scope>
    <source>
        <strain evidence="1">C2S</strain>
    </source>
</reference>
<evidence type="ECO:0000313" key="1">
    <source>
        <dbReference type="EMBL" id="VTT77083.1"/>
    </source>
</evidence>
<gene>
    <name evidence="1" type="ORF">C2S_2150</name>
</gene>
<organism evidence="1 2">
    <name type="scientific">Fusarium fujikuroi</name>
    <name type="common">Bakanae and foot rot disease fungus</name>
    <name type="synonym">Gibberella fujikuroi</name>
    <dbReference type="NCBI Taxonomy" id="5127"/>
    <lineage>
        <taxon>Eukaryota</taxon>
        <taxon>Fungi</taxon>
        <taxon>Dikarya</taxon>
        <taxon>Ascomycota</taxon>
        <taxon>Pezizomycotina</taxon>
        <taxon>Sordariomycetes</taxon>
        <taxon>Hypocreomycetidae</taxon>
        <taxon>Hypocreales</taxon>
        <taxon>Nectriaceae</taxon>
        <taxon>Fusarium</taxon>
        <taxon>Fusarium fujikuroi species complex</taxon>
    </lineage>
</organism>
<dbReference type="EMBL" id="CABFJX010000385">
    <property type="protein sequence ID" value="VTT77083.1"/>
    <property type="molecule type" value="Genomic_DNA"/>
</dbReference>
<dbReference type="Proteomes" id="UP000760494">
    <property type="component" value="Unassembled WGS sequence"/>
</dbReference>
<accession>A0A9Q9RVV3</accession>
<dbReference type="AlphaFoldDB" id="A0A9Q9RVV3"/>
<proteinExistence type="predicted"/>
<comment type="caution">
    <text evidence="1">The sequence shown here is derived from an EMBL/GenBank/DDBJ whole genome shotgun (WGS) entry which is preliminary data.</text>
</comment>
<sequence length="173" mass="18972">MDEKTTNKSLDPGIHLSDYQCFEGFITPDNDKCWPLRCIRMDKMGNCLIEKGQELDQPYSLGTGLDGRRDNAVIPVGSDTDYHDDDDADLFCGRKNWTQRTSLGPTAASSGDGVKCRNLPAQSPMSSRAKQAAAAAADMASKTWSSLSLLRTKHFTLLLKNLGKKSPYTAIIP</sequence>
<name>A0A9Q9RVV3_FUSFU</name>
<evidence type="ECO:0000313" key="2">
    <source>
        <dbReference type="Proteomes" id="UP000760494"/>
    </source>
</evidence>
<protein>
    <submittedName>
        <fullName evidence="1">Uncharacterized protein</fullName>
    </submittedName>
</protein>